<evidence type="ECO:0000313" key="2">
    <source>
        <dbReference type="EMBL" id="GID12451.1"/>
    </source>
</evidence>
<accession>A0A8J3J6D3</accession>
<dbReference type="Pfam" id="PF12802">
    <property type="entry name" value="MarR_2"/>
    <property type="match status" value="1"/>
</dbReference>
<dbReference type="Proteomes" id="UP000612808">
    <property type="component" value="Unassembled WGS sequence"/>
</dbReference>
<dbReference type="GO" id="GO:0003700">
    <property type="term" value="F:DNA-binding transcription factor activity"/>
    <property type="evidence" value="ECO:0007669"/>
    <property type="project" value="InterPro"/>
</dbReference>
<dbReference type="InterPro" id="IPR039422">
    <property type="entry name" value="MarR/SlyA-like"/>
</dbReference>
<name>A0A8J3J6D3_9ACTN</name>
<feature type="domain" description="HTH marR-type" evidence="1">
    <location>
        <begin position="13"/>
        <end position="148"/>
    </location>
</feature>
<dbReference type="EMBL" id="BOMB01000019">
    <property type="protein sequence ID" value="GID12451.1"/>
    <property type="molecule type" value="Genomic_DNA"/>
</dbReference>
<dbReference type="InterPro" id="IPR036388">
    <property type="entry name" value="WH-like_DNA-bd_sf"/>
</dbReference>
<sequence>MPVSGTRWLNEDEERAWRALRRMLTTLPARIGRDLADQGLSNPDYEVLSTLSERPDRRWGLKDFADKMQWSRSRLSHHVARMEARGLVDREPDPHDARGSIYHLTDHGFEVLAAAAPGHLASVRRRLLDHLSADELAVLEKLATRIADLPD</sequence>
<dbReference type="PROSITE" id="PS50995">
    <property type="entry name" value="HTH_MARR_2"/>
    <property type="match status" value="1"/>
</dbReference>
<protein>
    <submittedName>
        <fullName evidence="2">MarR family transcriptional regulator</fullName>
    </submittedName>
</protein>
<comment type="caution">
    <text evidence="2">The sequence shown here is derived from an EMBL/GenBank/DDBJ whole genome shotgun (WGS) entry which is preliminary data.</text>
</comment>
<dbReference type="PANTHER" id="PTHR33164">
    <property type="entry name" value="TRANSCRIPTIONAL REGULATOR, MARR FAMILY"/>
    <property type="match status" value="1"/>
</dbReference>
<evidence type="ECO:0000259" key="1">
    <source>
        <dbReference type="PROSITE" id="PS50995"/>
    </source>
</evidence>
<dbReference type="AlphaFoldDB" id="A0A8J3J6D3"/>
<dbReference type="PANTHER" id="PTHR33164:SF99">
    <property type="entry name" value="MARR FAMILY REGULATORY PROTEIN"/>
    <property type="match status" value="1"/>
</dbReference>
<proteinExistence type="predicted"/>
<dbReference type="GO" id="GO:0006950">
    <property type="term" value="P:response to stress"/>
    <property type="evidence" value="ECO:0007669"/>
    <property type="project" value="TreeGrafter"/>
</dbReference>
<gene>
    <name evidence="2" type="ORF">Aru02nite_33400</name>
</gene>
<organism evidence="2 3">
    <name type="scientific">Actinocatenispora rupis</name>
    <dbReference type="NCBI Taxonomy" id="519421"/>
    <lineage>
        <taxon>Bacteria</taxon>
        <taxon>Bacillati</taxon>
        <taxon>Actinomycetota</taxon>
        <taxon>Actinomycetes</taxon>
        <taxon>Micromonosporales</taxon>
        <taxon>Micromonosporaceae</taxon>
        <taxon>Actinocatenispora</taxon>
    </lineage>
</organism>
<keyword evidence="3" id="KW-1185">Reference proteome</keyword>
<dbReference type="Gene3D" id="1.10.10.10">
    <property type="entry name" value="Winged helix-like DNA-binding domain superfamily/Winged helix DNA-binding domain"/>
    <property type="match status" value="1"/>
</dbReference>
<evidence type="ECO:0000313" key="3">
    <source>
        <dbReference type="Proteomes" id="UP000612808"/>
    </source>
</evidence>
<dbReference type="SUPFAM" id="SSF46785">
    <property type="entry name" value="Winged helix' DNA-binding domain"/>
    <property type="match status" value="1"/>
</dbReference>
<dbReference type="InterPro" id="IPR036390">
    <property type="entry name" value="WH_DNA-bd_sf"/>
</dbReference>
<dbReference type="SMART" id="SM00347">
    <property type="entry name" value="HTH_MARR"/>
    <property type="match status" value="1"/>
</dbReference>
<dbReference type="PRINTS" id="PR00598">
    <property type="entry name" value="HTHMARR"/>
</dbReference>
<reference evidence="2" key="1">
    <citation type="submission" date="2021-01" db="EMBL/GenBank/DDBJ databases">
        <title>Whole genome shotgun sequence of Actinocatenispora rupis NBRC 107355.</title>
        <authorList>
            <person name="Komaki H."/>
            <person name="Tamura T."/>
        </authorList>
    </citation>
    <scope>NUCLEOTIDE SEQUENCE</scope>
    <source>
        <strain evidence="2">NBRC 107355</strain>
    </source>
</reference>
<dbReference type="InterPro" id="IPR000835">
    <property type="entry name" value="HTH_MarR-typ"/>
</dbReference>